<dbReference type="AlphaFoldDB" id="A0A4R6IL83"/>
<gene>
    <name evidence="3" type="ORF">CLV32_1837</name>
</gene>
<evidence type="ECO:0008006" key="5">
    <source>
        <dbReference type="Google" id="ProtNLM"/>
    </source>
</evidence>
<sequence>MRSSEGKYWIEGLRRRWIFSDAVKAFCFAATAAIISATVAMHFLGTGWKAFVLIFLLLFAGISAWMKYWNISSAQVSRFVDDQFPEVEQSSWLVLEPEENLSLLQRLQADRVNKVLSAKKISDAPWKQLVGPVLVLVAAIALSYGLSFISQSNRSITDSITEKNAGMPVVKENIPAEVSGFVITITPPAYTGKQARSQQQFSLTAETGSMVKWAIKTSLPVQSMVLLLNDNESVPLKSADNKSTWSASRLIAKSGFYQIVLNGKKSDYYQMEVTPDLPVAIRITNPAQHSTIDIGQPQQIDLKVLLNDDYGITDASISATMASGKGEAVSFKEKKIALQTNIHNQRSIQISQRILLRELGMKPGDELYFYINAKDNHGQLSRSDTYFVSIQDTTELMSLAGIDNGVNLVPEYFRSQRQLIMDTEKLLKEKAGMSEEEFKNKSNNLGIDQKMLRLRYGKFLGEEEETNIGGGHADEKEGKHAEGKDEHGHEAEQHAEAVEFGNTQAIMDQYAHKHDTSEDATFFEPELKAQLKATLNEMWTAELRLRTYEPQQALPFEYKALRLLKDLQQKSRAYVAKTTFKTSPIKPEKRLTGELKEVNGVQTSRSGGAGNKSVTVLKATLAMLENKKEGLPAMPGDLGVLLQAQQQLSAAASNTPAKYLDALKSTKKVLALWKNGNPQARDIAAMQKGLSLLIGAELAVPVQLSARSSELTKSYFKQLNRMQ</sequence>
<accession>A0A4R6IL83</accession>
<keyword evidence="2" id="KW-1133">Transmembrane helix</keyword>
<feature type="transmembrane region" description="Helical" evidence="2">
    <location>
        <begin position="129"/>
        <end position="149"/>
    </location>
</feature>
<proteinExistence type="predicted"/>
<name>A0A4R6IL83_9SPHI</name>
<organism evidence="3 4">
    <name type="scientific">Pedobacter duraquae</name>
    <dbReference type="NCBI Taxonomy" id="425511"/>
    <lineage>
        <taxon>Bacteria</taxon>
        <taxon>Pseudomonadati</taxon>
        <taxon>Bacteroidota</taxon>
        <taxon>Sphingobacteriia</taxon>
        <taxon>Sphingobacteriales</taxon>
        <taxon>Sphingobacteriaceae</taxon>
        <taxon>Pedobacter</taxon>
    </lineage>
</organism>
<keyword evidence="4" id="KW-1185">Reference proteome</keyword>
<dbReference type="Proteomes" id="UP000295499">
    <property type="component" value="Unassembled WGS sequence"/>
</dbReference>
<feature type="compositionally biased region" description="Basic and acidic residues" evidence="1">
    <location>
        <begin position="472"/>
        <end position="493"/>
    </location>
</feature>
<feature type="transmembrane region" description="Helical" evidence="2">
    <location>
        <begin position="50"/>
        <end position="69"/>
    </location>
</feature>
<comment type="caution">
    <text evidence="3">The sequence shown here is derived from an EMBL/GenBank/DDBJ whole genome shotgun (WGS) entry which is preliminary data.</text>
</comment>
<evidence type="ECO:0000313" key="3">
    <source>
        <dbReference type="EMBL" id="TDO22852.1"/>
    </source>
</evidence>
<protein>
    <recommendedName>
        <fullName evidence="5">DUF4175 family protein</fullName>
    </recommendedName>
</protein>
<evidence type="ECO:0000313" key="4">
    <source>
        <dbReference type="Proteomes" id="UP000295499"/>
    </source>
</evidence>
<evidence type="ECO:0000256" key="2">
    <source>
        <dbReference type="SAM" id="Phobius"/>
    </source>
</evidence>
<feature type="region of interest" description="Disordered" evidence="1">
    <location>
        <begin position="465"/>
        <end position="493"/>
    </location>
</feature>
<reference evidence="3 4" key="1">
    <citation type="submission" date="2019-03" db="EMBL/GenBank/DDBJ databases">
        <title>Genomic Encyclopedia of Archaeal and Bacterial Type Strains, Phase II (KMG-II): from individual species to whole genera.</title>
        <authorList>
            <person name="Goeker M."/>
        </authorList>
    </citation>
    <scope>NUCLEOTIDE SEQUENCE [LARGE SCALE GENOMIC DNA]</scope>
    <source>
        <strain evidence="3 4">DSM 19034</strain>
    </source>
</reference>
<feature type="transmembrane region" description="Helical" evidence="2">
    <location>
        <begin position="21"/>
        <end position="44"/>
    </location>
</feature>
<dbReference type="RefSeq" id="WP_133554551.1">
    <property type="nucleotide sequence ID" value="NZ_SNWM01000002.1"/>
</dbReference>
<evidence type="ECO:0000256" key="1">
    <source>
        <dbReference type="SAM" id="MobiDB-lite"/>
    </source>
</evidence>
<keyword evidence="2" id="KW-0812">Transmembrane</keyword>
<dbReference type="EMBL" id="SNWM01000002">
    <property type="protein sequence ID" value="TDO22852.1"/>
    <property type="molecule type" value="Genomic_DNA"/>
</dbReference>
<keyword evidence="2" id="KW-0472">Membrane</keyword>
<dbReference type="OrthoDB" id="780137at2"/>